<dbReference type="SUPFAM" id="SSF48371">
    <property type="entry name" value="ARM repeat"/>
    <property type="match status" value="1"/>
</dbReference>
<evidence type="ECO:0008006" key="3">
    <source>
        <dbReference type="Google" id="ProtNLM"/>
    </source>
</evidence>
<accession>A0A518DKE4</accession>
<dbReference type="Proteomes" id="UP000317648">
    <property type="component" value="Chromosome"/>
</dbReference>
<dbReference type="EMBL" id="CP036433">
    <property type="protein sequence ID" value="QDU92300.1"/>
    <property type="molecule type" value="Genomic_DNA"/>
</dbReference>
<protein>
    <recommendedName>
        <fullName evidence="3">HEAT repeat protein</fullName>
    </recommendedName>
</protein>
<keyword evidence="2" id="KW-1185">Reference proteome</keyword>
<evidence type="ECO:0000313" key="1">
    <source>
        <dbReference type="EMBL" id="QDU92300.1"/>
    </source>
</evidence>
<dbReference type="Pfam" id="PF13646">
    <property type="entry name" value="HEAT_2"/>
    <property type="match status" value="1"/>
</dbReference>
<sequence length="282" mass="30399">MAVTEQLKSLVEEMPDPNGAGMYTDNIDQEKIEKAVEVIAKGGRQNLLGLIEMLGEPGAQENAKPHYALHCVVNHTLITRDEPLRKEFCEAMASQLQNMNLHPYNRSYLCQELQWAGREESCSALGEVLLDPDISDDAATALAAIGGERAAAQIRDAVGQAEGKSRLNLIDALAALTEPASADTFQEALQDKDREVRIAASLGLASLGQPDSAEPLLKAADAAQGWERTQLTKSCLVLAEKLAAGGKPNDAKRVYEHLQKARLGDNEQHIRDAAERGLAAIG</sequence>
<dbReference type="KEGG" id="lcre:Pla8534_00450"/>
<reference evidence="1 2" key="1">
    <citation type="submission" date="2019-02" db="EMBL/GenBank/DDBJ databases">
        <title>Deep-cultivation of Planctomycetes and their phenomic and genomic characterization uncovers novel biology.</title>
        <authorList>
            <person name="Wiegand S."/>
            <person name="Jogler M."/>
            <person name="Boedeker C."/>
            <person name="Pinto D."/>
            <person name="Vollmers J."/>
            <person name="Rivas-Marin E."/>
            <person name="Kohn T."/>
            <person name="Peeters S.H."/>
            <person name="Heuer A."/>
            <person name="Rast P."/>
            <person name="Oberbeckmann S."/>
            <person name="Bunk B."/>
            <person name="Jeske O."/>
            <person name="Meyerdierks A."/>
            <person name="Storesund J.E."/>
            <person name="Kallscheuer N."/>
            <person name="Luecker S."/>
            <person name="Lage O.M."/>
            <person name="Pohl T."/>
            <person name="Merkel B.J."/>
            <person name="Hornburger P."/>
            <person name="Mueller R.-W."/>
            <person name="Bruemmer F."/>
            <person name="Labrenz M."/>
            <person name="Spormann A.M."/>
            <person name="Op den Camp H."/>
            <person name="Overmann J."/>
            <person name="Amann R."/>
            <person name="Jetten M.S.M."/>
            <person name="Mascher T."/>
            <person name="Medema M.H."/>
            <person name="Devos D.P."/>
            <person name="Kaster A.-K."/>
            <person name="Ovreas L."/>
            <person name="Rohde M."/>
            <person name="Galperin M.Y."/>
            <person name="Jogler C."/>
        </authorList>
    </citation>
    <scope>NUCLEOTIDE SEQUENCE [LARGE SCALE GENOMIC DNA]</scope>
    <source>
        <strain evidence="1 2">Pla85_3_4</strain>
    </source>
</reference>
<dbReference type="RefSeq" id="WP_145048131.1">
    <property type="nucleotide sequence ID" value="NZ_CP036433.1"/>
</dbReference>
<dbReference type="InterPro" id="IPR011989">
    <property type="entry name" value="ARM-like"/>
</dbReference>
<gene>
    <name evidence="1" type="ORF">Pla8534_00450</name>
</gene>
<dbReference type="Gene3D" id="1.25.10.10">
    <property type="entry name" value="Leucine-rich Repeat Variant"/>
    <property type="match status" value="1"/>
</dbReference>
<dbReference type="AlphaFoldDB" id="A0A518DKE4"/>
<organism evidence="1 2">
    <name type="scientific">Lignipirellula cremea</name>
    <dbReference type="NCBI Taxonomy" id="2528010"/>
    <lineage>
        <taxon>Bacteria</taxon>
        <taxon>Pseudomonadati</taxon>
        <taxon>Planctomycetota</taxon>
        <taxon>Planctomycetia</taxon>
        <taxon>Pirellulales</taxon>
        <taxon>Pirellulaceae</taxon>
        <taxon>Lignipirellula</taxon>
    </lineage>
</organism>
<name>A0A518DKE4_9BACT</name>
<proteinExistence type="predicted"/>
<evidence type="ECO:0000313" key="2">
    <source>
        <dbReference type="Proteomes" id="UP000317648"/>
    </source>
</evidence>
<dbReference type="OrthoDB" id="9827530at2"/>
<dbReference type="InterPro" id="IPR016024">
    <property type="entry name" value="ARM-type_fold"/>
</dbReference>